<dbReference type="PROSITE" id="PS50262">
    <property type="entry name" value="G_PROTEIN_RECEP_F1_2"/>
    <property type="match status" value="1"/>
</dbReference>
<feature type="region of interest" description="Disordered" evidence="12">
    <location>
        <begin position="385"/>
        <end position="410"/>
    </location>
</feature>
<dbReference type="Proteomes" id="UP000265080">
    <property type="component" value="Chromosome 4"/>
</dbReference>
<gene>
    <name evidence="14" type="primary">AVPR1A</name>
</gene>
<dbReference type="OMA" id="QYFIFSM"/>
<keyword evidence="15" id="KW-1185">Reference proteome</keyword>
<comment type="similarity">
    <text evidence="11">Belongs to the G-protein coupled receptor 1 family. Vasopressin/oxytocin receptor subfamily.</text>
</comment>
<sequence>MHTPDSALLLSGENQSVVFSLTNDLTMGTSGNNTVHPNGSDPFGRNEEVAKFEIMVLSITFVVAVIGNVSVLLAMHNTKKKMSRMHLFIKHLSLADLVVAFFQVLPQLCWEITYRFYGPDFLCRIVKHLQVMGMFASTYMMVMMTLDRYIAICHPLKTLQQSTQRSYIMIISTWMCSLVLSTPQYFIFSLSEIENGSDVYDCWAHFIEPWGAKAYITWITVGIFLVPVVILMMCYGFICHTIWKNIKFKKRKTMSGAASKNGLIGKNSVSSVTTISRAKLRTVKMTFVIVLAYIICWAPFFIVQMRSVWDENFQWADSVDTAVTLSALLASLNSCCNPWIYMIFSGHLLQDFVHCFSCCHKVNTDFKKEDSDSSLRRTTLLTKISNRSPTGSTGNWRELDNSPKFSVQAE</sequence>
<dbReference type="SMART" id="SM01164">
    <property type="entry name" value="DUF1856"/>
    <property type="match status" value="1"/>
</dbReference>
<dbReference type="InterPro" id="IPR015076">
    <property type="entry name" value="V1R_C"/>
</dbReference>
<evidence type="ECO:0000256" key="6">
    <source>
        <dbReference type="ARBA" id="ARBA00023136"/>
    </source>
</evidence>
<feature type="compositionally biased region" description="Polar residues" evidence="12">
    <location>
        <begin position="385"/>
        <end position="395"/>
    </location>
</feature>
<dbReference type="Pfam" id="PF00001">
    <property type="entry name" value="7tm_1"/>
    <property type="match status" value="1"/>
</dbReference>
<evidence type="ECO:0000259" key="13">
    <source>
        <dbReference type="PROSITE" id="PS50262"/>
    </source>
</evidence>
<evidence type="ECO:0000256" key="3">
    <source>
        <dbReference type="ARBA" id="ARBA00022692"/>
    </source>
</evidence>
<dbReference type="InterPro" id="IPR001224">
    <property type="entry name" value="Vprs_V1A_rcpt"/>
</dbReference>
<evidence type="ECO:0000256" key="2">
    <source>
        <dbReference type="ARBA" id="ARBA00022475"/>
    </source>
</evidence>
<evidence type="ECO:0000313" key="15">
    <source>
        <dbReference type="Proteomes" id="UP000265080"/>
    </source>
</evidence>
<feature type="transmembrane region" description="Helical" evidence="11">
    <location>
        <begin position="167"/>
        <end position="188"/>
    </location>
</feature>
<dbReference type="InterPro" id="IPR017452">
    <property type="entry name" value="GPCR_Rhodpsn_7TM"/>
</dbReference>
<keyword evidence="5 11" id="KW-0297">G-protein coupled receptor</keyword>
<dbReference type="Pfam" id="PF08983">
    <property type="entry name" value="V1R_C"/>
    <property type="match status" value="1"/>
</dbReference>
<dbReference type="GeneTree" id="ENSGT01050000244882"/>
<dbReference type="Ensembl" id="ENSAPET00000008835.1">
    <property type="protein sequence ID" value="ENSAPEP00000008591.1"/>
    <property type="gene ID" value="ENSAPEG00000006209.1"/>
</dbReference>
<keyword evidence="10 11" id="KW-0807">Transducer</keyword>
<evidence type="ECO:0000256" key="8">
    <source>
        <dbReference type="ARBA" id="ARBA00023170"/>
    </source>
</evidence>
<dbReference type="GO" id="GO:0005886">
    <property type="term" value="C:plasma membrane"/>
    <property type="evidence" value="ECO:0007669"/>
    <property type="project" value="UniProtKB-SubCell"/>
</dbReference>
<accession>A0A3P8S8J4</accession>
<keyword evidence="7" id="KW-1015">Disulfide bond</keyword>
<evidence type="ECO:0000256" key="7">
    <source>
        <dbReference type="ARBA" id="ARBA00023157"/>
    </source>
</evidence>
<dbReference type="PANTHER" id="PTHR24241:SF17">
    <property type="entry name" value="VASOPRESSIN V1A RECEPTOR"/>
    <property type="match status" value="1"/>
</dbReference>
<organism evidence="14 15">
    <name type="scientific">Amphiprion percula</name>
    <name type="common">Orange clownfish</name>
    <name type="synonym">Lutjanus percula</name>
    <dbReference type="NCBI Taxonomy" id="161767"/>
    <lineage>
        <taxon>Eukaryota</taxon>
        <taxon>Metazoa</taxon>
        <taxon>Chordata</taxon>
        <taxon>Craniata</taxon>
        <taxon>Vertebrata</taxon>
        <taxon>Euteleostomi</taxon>
        <taxon>Actinopterygii</taxon>
        <taxon>Neopterygii</taxon>
        <taxon>Teleostei</taxon>
        <taxon>Neoteleostei</taxon>
        <taxon>Acanthomorphata</taxon>
        <taxon>Ovalentaria</taxon>
        <taxon>Pomacentridae</taxon>
        <taxon>Amphiprion</taxon>
    </lineage>
</organism>
<feature type="transmembrane region" description="Helical" evidence="11">
    <location>
        <begin position="215"/>
        <end position="243"/>
    </location>
</feature>
<dbReference type="Gene3D" id="1.20.1070.10">
    <property type="entry name" value="Rhodopsin 7-helix transmembrane proteins"/>
    <property type="match status" value="1"/>
</dbReference>
<keyword evidence="6 11" id="KW-0472">Membrane</keyword>
<keyword evidence="8 11" id="KW-0675">Receptor</keyword>
<evidence type="ECO:0000256" key="9">
    <source>
        <dbReference type="ARBA" id="ARBA00023180"/>
    </source>
</evidence>
<dbReference type="PRINTS" id="PR00752">
    <property type="entry name" value="VASOPRSNV1AR"/>
</dbReference>
<evidence type="ECO:0000256" key="5">
    <source>
        <dbReference type="ARBA" id="ARBA00023040"/>
    </source>
</evidence>
<dbReference type="FunFam" id="1.20.1070.10:FF:000094">
    <property type="entry name" value="Vasopressin V1a receptor"/>
    <property type="match status" value="1"/>
</dbReference>
<dbReference type="InterPro" id="IPR000276">
    <property type="entry name" value="GPCR_Rhodpsn"/>
</dbReference>
<dbReference type="GO" id="GO:0032870">
    <property type="term" value="P:cellular response to hormone stimulus"/>
    <property type="evidence" value="ECO:0007669"/>
    <property type="project" value="TreeGrafter"/>
</dbReference>
<evidence type="ECO:0000256" key="4">
    <source>
        <dbReference type="ARBA" id="ARBA00022989"/>
    </source>
</evidence>
<dbReference type="InterPro" id="IPR001817">
    <property type="entry name" value="Vasoprsn_rcpt"/>
</dbReference>
<dbReference type="PRINTS" id="PR00896">
    <property type="entry name" value="VASOPRESSINR"/>
</dbReference>
<feature type="transmembrane region" description="Helical" evidence="11">
    <location>
        <begin position="87"/>
        <end position="105"/>
    </location>
</feature>
<feature type="transmembrane region" description="Helical" evidence="11">
    <location>
        <begin position="54"/>
        <end position="75"/>
    </location>
</feature>
<dbReference type="CDD" id="cd15385">
    <property type="entry name" value="7tmA_V1aR"/>
    <property type="match status" value="1"/>
</dbReference>
<evidence type="ECO:0000256" key="1">
    <source>
        <dbReference type="ARBA" id="ARBA00004651"/>
    </source>
</evidence>
<protein>
    <submittedName>
        <fullName evidence="14">Arginine vasopressin receptor 1A</fullName>
    </submittedName>
</protein>
<keyword evidence="9 11" id="KW-0325">Glycoprotein</keyword>
<dbReference type="GO" id="GO:0042277">
    <property type="term" value="F:peptide binding"/>
    <property type="evidence" value="ECO:0007669"/>
    <property type="project" value="TreeGrafter"/>
</dbReference>
<reference evidence="14" key="2">
    <citation type="submission" date="2025-08" db="UniProtKB">
        <authorList>
            <consortium name="Ensembl"/>
        </authorList>
    </citation>
    <scope>IDENTIFICATION</scope>
</reference>
<reference evidence="14 15" key="1">
    <citation type="submission" date="2018-03" db="EMBL/GenBank/DDBJ databases">
        <title>Finding Nemo's genes: A chromosome-scale reference assembly of the genome of the orange clownfish Amphiprion percula.</title>
        <authorList>
            <person name="Lehmann R."/>
        </authorList>
    </citation>
    <scope>NUCLEOTIDE SEQUENCE</scope>
</reference>
<evidence type="ECO:0000313" key="14">
    <source>
        <dbReference type="Ensembl" id="ENSAPEP00000008591.1"/>
    </source>
</evidence>
<dbReference type="AlphaFoldDB" id="A0A3P8S8J4"/>
<comment type="subcellular location">
    <subcellularLocation>
        <location evidence="1 11">Cell membrane</location>
        <topology evidence="1 11">Multi-pass membrane protein</topology>
    </subcellularLocation>
</comment>
<feature type="domain" description="G-protein coupled receptors family 1 profile" evidence="13">
    <location>
        <begin position="67"/>
        <end position="341"/>
    </location>
</feature>
<dbReference type="STRING" id="161767.ENSAPEP00000008591"/>
<dbReference type="PANTHER" id="PTHR24241">
    <property type="entry name" value="NEUROPEPTIDE RECEPTOR-RELATED G-PROTEIN COUPLED RECEPTOR"/>
    <property type="match status" value="1"/>
</dbReference>
<reference evidence="14" key="3">
    <citation type="submission" date="2025-09" db="UniProtKB">
        <authorList>
            <consortium name="Ensembl"/>
        </authorList>
    </citation>
    <scope>IDENTIFICATION</scope>
</reference>
<keyword evidence="3 11" id="KW-0812">Transmembrane</keyword>
<dbReference type="GO" id="GO:0001992">
    <property type="term" value="P:regulation of systemic arterial blood pressure by vasopressin"/>
    <property type="evidence" value="ECO:0007669"/>
    <property type="project" value="TreeGrafter"/>
</dbReference>
<feature type="transmembrane region" description="Helical" evidence="11">
    <location>
        <begin position="125"/>
        <end position="146"/>
    </location>
</feature>
<keyword evidence="2" id="KW-1003">Cell membrane</keyword>
<keyword evidence="4 11" id="KW-1133">Transmembrane helix</keyword>
<dbReference type="PRINTS" id="PR00237">
    <property type="entry name" value="GPCRRHODOPSN"/>
</dbReference>
<dbReference type="SUPFAM" id="SSF81321">
    <property type="entry name" value="Family A G protein-coupled receptor-like"/>
    <property type="match status" value="1"/>
</dbReference>
<feature type="transmembrane region" description="Helical" evidence="11">
    <location>
        <begin position="323"/>
        <end position="344"/>
    </location>
</feature>
<feature type="transmembrane region" description="Helical" evidence="11">
    <location>
        <begin position="285"/>
        <end position="303"/>
    </location>
</feature>
<proteinExistence type="inferred from homology"/>
<name>A0A3P8S8J4_AMPPE</name>
<dbReference type="GO" id="GO:0045907">
    <property type="term" value="P:positive regulation of vasoconstriction"/>
    <property type="evidence" value="ECO:0007669"/>
    <property type="project" value="TreeGrafter"/>
</dbReference>
<dbReference type="GO" id="GO:0005000">
    <property type="term" value="F:vasopressin receptor activity"/>
    <property type="evidence" value="ECO:0007669"/>
    <property type="project" value="InterPro"/>
</dbReference>
<dbReference type="PROSITE" id="PS00237">
    <property type="entry name" value="G_PROTEIN_RECEP_F1_1"/>
    <property type="match status" value="1"/>
</dbReference>
<evidence type="ECO:0000256" key="12">
    <source>
        <dbReference type="SAM" id="MobiDB-lite"/>
    </source>
</evidence>
<evidence type="ECO:0000256" key="11">
    <source>
        <dbReference type="RuleBase" id="RU046427"/>
    </source>
</evidence>
<evidence type="ECO:0000256" key="10">
    <source>
        <dbReference type="ARBA" id="ARBA00023224"/>
    </source>
</evidence>